<dbReference type="CDD" id="cd05374">
    <property type="entry name" value="17beta-HSD-like_SDR_c"/>
    <property type="match status" value="1"/>
</dbReference>
<reference evidence="5 6" key="1">
    <citation type="submission" date="2016-02" db="EMBL/GenBank/DDBJ databases">
        <authorList>
            <person name="Teng J.L."/>
            <person name="Tang Y."/>
            <person name="Huang Y."/>
            <person name="Guo F."/>
            <person name="Wei W."/>
            <person name="Chen J.H."/>
            <person name="Wong S.Y."/>
            <person name="Lau S.K."/>
            <person name="Woo P.C."/>
        </authorList>
    </citation>
    <scope>NUCLEOTIDE SEQUENCE [LARGE SCALE GENOMIC DNA]</scope>
    <source>
        <strain evidence="5 6">JCM 13375</strain>
    </source>
</reference>
<dbReference type="PANTHER" id="PTHR43976:SF16">
    <property type="entry name" value="SHORT-CHAIN DEHYDROGENASE_REDUCTASE FAMILY PROTEIN"/>
    <property type="match status" value="1"/>
</dbReference>
<proteinExistence type="inferred from homology"/>
<dbReference type="InterPro" id="IPR057326">
    <property type="entry name" value="KR_dom"/>
</dbReference>
<evidence type="ECO:0000256" key="3">
    <source>
        <dbReference type="RuleBase" id="RU000363"/>
    </source>
</evidence>
<dbReference type="PANTHER" id="PTHR43976">
    <property type="entry name" value="SHORT CHAIN DEHYDROGENASE"/>
    <property type="match status" value="1"/>
</dbReference>
<dbReference type="EMBL" id="LSRE01000012">
    <property type="protein sequence ID" value="KXO98706.1"/>
    <property type="molecule type" value="Genomic_DNA"/>
</dbReference>
<organism evidence="5 6">
    <name type="scientific">Tsukamurella pseudospumae</name>
    <dbReference type="NCBI Taxonomy" id="239498"/>
    <lineage>
        <taxon>Bacteria</taxon>
        <taxon>Bacillati</taxon>
        <taxon>Actinomycetota</taxon>
        <taxon>Actinomycetes</taxon>
        <taxon>Mycobacteriales</taxon>
        <taxon>Tsukamurellaceae</taxon>
        <taxon>Tsukamurella</taxon>
    </lineage>
</organism>
<dbReference type="Pfam" id="PF00106">
    <property type="entry name" value="adh_short"/>
    <property type="match status" value="1"/>
</dbReference>
<keyword evidence="2" id="KW-0560">Oxidoreductase</keyword>
<evidence type="ECO:0000256" key="2">
    <source>
        <dbReference type="ARBA" id="ARBA00023002"/>
    </source>
</evidence>
<dbReference type="SUPFAM" id="SSF51735">
    <property type="entry name" value="NAD(P)-binding Rossmann-fold domains"/>
    <property type="match status" value="1"/>
</dbReference>
<gene>
    <name evidence="5" type="ORF">AXK61_03770</name>
</gene>
<accession>A0A137ZKH8</accession>
<dbReference type="Proteomes" id="UP000070409">
    <property type="component" value="Unassembled WGS sequence"/>
</dbReference>
<comment type="caution">
    <text evidence="5">The sequence shown here is derived from an EMBL/GenBank/DDBJ whole genome shotgun (WGS) entry which is preliminary data.</text>
</comment>
<protein>
    <submittedName>
        <fullName evidence="5">Short-chain dehydrogenase</fullName>
    </submittedName>
</protein>
<evidence type="ECO:0000313" key="5">
    <source>
        <dbReference type="EMBL" id="KXO98706.1"/>
    </source>
</evidence>
<dbReference type="InterPro" id="IPR051911">
    <property type="entry name" value="SDR_oxidoreductase"/>
</dbReference>
<dbReference type="PRINTS" id="PR00081">
    <property type="entry name" value="GDHRDH"/>
</dbReference>
<name>A0A137ZKH8_9ACTN</name>
<dbReference type="SMART" id="SM00822">
    <property type="entry name" value="PKS_KR"/>
    <property type="match status" value="1"/>
</dbReference>
<evidence type="ECO:0000259" key="4">
    <source>
        <dbReference type="SMART" id="SM00822"/>
    </source>
</evidence>
<comment type="similarity">
    <text evidence="1 3">Belongs to the short-chain dehydrogenases/reductases (SDR) family.</text>
</comment>
<dbReference type="InterPro" id="IPR036291">
    <property type="entry name" value="NAD(P)-bd_dom_sf"/>
</dbReference>
<dbReference type="RefSeq" id="WP_068745190.1">
    <property type="nucleotide sequence ID" value="NZ_LSRE01000012.1"/>
</dbReference>
<dbReference type="PRINTS" id="PR00080">
    <property type="entry name" value="SDRFAMILY"/>
</dbReference>
<dbReference type="Gene3D" id="3.40.50.720">
    <property type="entry name" value="NAD(P)-binding Rossmann-like Domain"/>
    <property type="match status" value="1"/>
</dbReference>
<feature type="domain" description="Ketoreductase" evidence="4">
    <location>
        <begin position="5"/>
        <end position="182"/>
    </location>
</feature>
<sequence length="275" mass="28796">MTDSPVWLVTGASKGIGLEVVKAALASGARVAATTRSPEKLSAELRDPNLLALAVDLTDEHDVRRAVAQVQTEFGHIDVLVNNAGYSLLGAVEEVSLADVRANFDINVFGVLTMTRAVLPGMRDRGSGRILNLASISASVTGPAQGIYSATKAAVLMLTEALDAEIAPLGLHATAICPGGVRTDFLDASSMRRPEVTIPGYDGVARTLAALDRLNHSQGGDPARLAGALVQISALPDPPSRIYLGTDALHAILHKSDEVRADAERYADVSRSITS</sequence>
<evidence type="ECO:0000256" key="1">
    <source>
        <dbReference type="ARBA" id="ARBA00006484"/>
    </source>
</evidence>
<evidence type="ECO:0000313" key="6">
    <source>
        <dbReference type="Proteomes" id="UP000070409"/>
    </source>
</evidence>
<dbReference type="InterPro" id="IPR002347">
    <property type="entry name" value="SDR_fam"/>
</dbReference>
<keyword evidence="6" id="KW-1185">Reference proteome</keyword>